<evidence type="ECO:0000313" key="6">
    <source>
        <dbReference type="Proteomes" id="UP000030762"/>
    </source>
</evidence>
<dbReference type="InterPro" id="IPR008271">
    <property type="entry name" value="Ser/Thr_kinase_AS"/>
</dbReference>
<keyword evidence="5" id="KW-0418">Kinase</keyword>
<dbReference type="SUPFAM" id="SSF56112">
    <property type="entry name" value="Protein kinase-like (PK-like)"/>
    <property type="match status" value="1"/>
</dbReference>
<gene>
    <name evidence="5" type="ORF">SDRG_01275</name>
</gene>
<dbReference type="SMART" id="SM00220">
    <property type="entry name" value="S_TKc"/>
    <property type="match status" value="1"/>
</dbReference>
<dbReference type="InterPro" id="IPR001245">
    <property type="entry name" value="Ser-Thr/Tyr_kinase_cat_dom"/>
</dbReference>
<keyword evidence="2" id="KW-0812">Transmembrane</keyword>
<keyword evidence="5" id="KW-0808">Transferase</keyword>
<feature type="signal peptide" evidence="3">
    <location>
        <begin position="1"/>
        <end position="19"/>
    </location>
</feature>
<dbReference type="Gene3D" id="1.10.510.10">
    <property type="entry name" value="Transferase(Phosphotransferase) domain 1"/>
    <property type="match status" value="1"/>
</dbReference>
<evidence type="ECO:0000256" key="2">
    <source>
        <dbReference type="SAM" id="Phobius"/>
    </source>
</evidence>
<dbReference type="VEuPathDB" id="FungiDB:SDRG_01275"/>
<dbReference type="InterPro" id="IPR051681">
    <property type="entry name" value="Ser/Thr_Kinases-Pseudokinases"/>
</dbReference>
<dbReference type="GO" id="GO:0005524">
    <property type="term" value="F:ATP binding"/>
    <property type="evidence" value="ECO:0007669"/>
    <property type="project" value="InterPro"/>
</dbReference>
<dbReference type="STRING" id="1156394.T0R4K6"/>
<organism evidence="5 6">
    <name type="scientific">Saprolegnia diclina (strain VS20)</name>
    <dbReference type="NCBI Taxonomy" id="1156394"/>
    <lineage>
        <taxon>Eukaryota</taxon>
        <taxon>Sar</taxon>
        <taxon>Stramenopiles</taxon>
        <taxon>Oomycota</taxon>
        <taxon>Saprolegniomycetes</taxon>
        <taxon>Saprolegniales</taxon>
        <taxon>Saprolegniaceae</taxon>
        <taxon>Saprolegnia</taxon>
    </lineage>
</organism>
<dbReference type="PROSITE" id="PS50011">
    <property type="entry name" value="PROTEIN_KINASE_DOM"/>
    <property type="match status" value="1"/>
</dbReference>
<dbReference type="EMBL" id="JH767134">
    <property type="protein sequence ID" value="EQC41300.1"/>
    <property type="molecule type" value="Genomic_DNA"/>
</dbReference>
<evidence type="ECO:0000259" key="4">
    <source>
        <dbReference type="PROSITE" id="PS50011"/>
    </source>
</evidence>
<keyword evidence="3" id="KW-0732">Signal</keyword>
<accession>T0R4K6</accession>
<name>T0R4K6_SAPDV</name>
<keyword evidence="2" id="KW-0472">Membrane</keyword>
<dbReference type="GeneID" id="19942002"/>
<dbReference type="RefSeq" id="XP_008605014.1">
    <property type="nucleotide sequence ID" value="XM_008606792.1"/>
</dbReference>
<evidence type="ECO:0000256" key="1">
    <source>
        <dbReference type="SAM" id="MobiDB-lite"/>
    </source>
</evidence>
<dbReference type="PROSITE" id="PS00108">
    <property type="entry name" value="PROTEIN_KINASE_ST"/>
    <property type="match status" value="1"/>
</dbReference>
<dbReference type="eggNOG" id="KOG0192">
    <property type="taxonomic scope" value="Eukaryota"/>
</dbReference>
<feature type="region of interest" description="Disordered" evidence="1">
    <location>
        <begin position="203"/>
        <end position="256"/>
    </location>
</feature>
<dbReference type="CDD" id="cd13999">
    <property type="entry name" value="STKc_MAP3K-like"/>
    <property type="match status" value="1"/>
</dbReference>
<dbReference type="InterPro" id="IPR011009">
    <property type="entry name" value="Kinase-like_dom_sf"/>
</dbReference>
<dbReference type="OMA" id="KNQTFME"/>
<dbReference type="PANTHER" id="PTHR44329:SF214">
    <property type="entry name" value="PROTEIN KINASE DOMAIN-CONTAINING PROTEIN"/>
    <property type="match status" value="1"/>
</dbReference>
<protein>
    <submittedName>
        <fullName evidence="5">TKL protein kinase</fullName>
    </submittedName>
</protein>
<feature type="compositionally biased region" description="Polar residues" evidence="1">
    <location>
        <begin position="211"/>
        <end position="253"/>
    </location>
</feature>
<feature type="compositionally biased region" description="Pro residues" evidence="1">
    <location>
        <begin position="59"/>
        <end position="85"/>
    </location>
</feature>
<dbReference type="PANTHER" id="PTHR44329">
    <property type="entry name" value="SERINE/THREONINE-PROTEIN KINASE TNNI3K-RELATED"/>
    <property type="match status" value="1"/>
</dbReference>
<evidence type="ECO:0000313" key="5">
    <source>
        <dbReference type="EMBL" id="EQC41300.1"/>
    </source>
</evidence>
<dbReference type="PRINTS" id="PR01217">
    <property type="entry name" value="PRICHEXTENSN"/>
</dbReference>
<dbReference type="GO" id="GO:0004674">
    <property type="term" value="F:protein serine/threonine kinase activity"/>
    <property type="evidence" value="ECO:0007669"/>
    <property type="project" value="TreeGrafter"/>
</dbReference>
<feature type="domain" description="Protein kinase" evidence="4">
    <location>
        <begin position="284"/>
        <end position="562"/>
    </location>
</feature>
<feature type="transmembrane region" description="Helical" evidence="2">
    <location>
        <begin position="161"/>
        <end position="184"/>
    </location>
</feature>
<sequence length="562" mass="60404">MRRRATVVLLLLALQAASGLRLQNGSKVTDVPTSPTTPTSDPITKPLTPTPTPTTLTPTPTPTTAPPTKTPTPPPGPTTEPPTPTTAPVTDAPGPAPSPSSATPTTSTKTPPSGSTPTPTPSTKAPTRSPNASTSSGSGSGDPSVATKTPAPNKPDDSSNIITYAAVGAGVFVVAVALVAFVLYRQKKAAELEDARTSLTPAEYYTDRRSQPYTGKSQHTSYRGSVDTRSSQKSTQRHSTIDVGNSNSRSTGPVVTGGEVNQLEGYDIRFDKSMSNFRVANEEVELFDVLARGGFGVIYRGRFAGEEVAVKKCLPEKVNNHEAMEAFMCEIKLMSKLDHPNIVRFVGVAWTTLLQLKMLTEYQHNGNVRNLLVEDKERRQIPWFGSSAITKLRMASDVAEALVYLHTASPPIIHRDLKSSNVLLGDAWEAKLTDFGTSRELSDENTMTAEIGTLAWIAPEIMLGGHYTERADVYSFGVLLNELDLADLPYSNVTSDGFISHTRLGVMVAAGKIAPKFSDDCPEQIAALGTECLRFEASSRPTAMQIAYRLRQMTKSTTTRPL</sequence>
<evidence type="ECO:0000256" key="3">
    <source>
        <dbReference type="SAM" id="SignalP"/>
    </source>
</evidence>
<dbReference type="OrthoDB" id="4062651at2759"/>
<proteinExistence type="predicted"/>
<dbReference type="InParanoid" id="T0R4K6"/>
<feature type="compositionally biased region" description="Low complexity" evidence="1">
    <location>
        <begin position="86"/>
        <end position="137"/>
    </location>
</feature>
<feature type="chain" id="PRO_5004583712" evidence="3">
    <location>
        <begin position="20"/>
        <end position="562"/>
    </location>
</feature>
<dbReference type="Pfam" id="PF07714">
    <property type="entry name" value="PK_Tyr_Ser-Thr"/>
    <property type="match status" value="1"/>
</dbReference>
<dbReference type="AlphaFoldDB" id="T0R4K6"/>
<keyword evidence="2" id="KW-1133">Transmembrane helix</keyword>
<reference evidence="5 6" key="1">
    <citation type="submission" date="2012-04" db="EMBL/GenBank/DDBJ databases">
        <title>The Genome Sequence of Saprolegnia declina VS20.</title>
        <authorList>
            <consortium name="The Broad Institute Genome Sequencing Platform"/>
            <person name="Russ C."/>
            <person name="Nusbaum C."/>
            <person name="Tyler B."/>
            <person name="van West P."/>
            <person name="Dieguez-Uribeondo J."/>
            <person name="de Bruijn I."/>
            <person name="Tripathy S."/>
            <person name="Jiang R."/>
            <person name="Young S.K."/>
            <person name="Zeng Q."/>
            <person name="Gargeya S."/>
            <person name="Fitzgerald M."/>
            <person name="Haas B."/>
            <person name="Abouelleil A."/>
            <person name="Alvarado L."/>
            <person name="Arachchi H.M."/>
            <person name="Berlin A."/>
            <person name="Chapman S.B."/>
            <person name="Goldberg J."/>
            <person name="Griggs A."/>
            <person name="Gujja S."/>
            <person name="Hansen M."/>
            <person name="Howarth C."/>
            <person name="Imamovic A."/>
            <person name="Larimer J."/>
            <person name="McCowen C."/>
            <person name="Montmayeur A."/>
            <person name="Murphy C."/>
            <person name="Neiman D."/>
            <person name="Pearson M."/>
            <person name="Priest M."/>
            <person name="Roberts A."/>
            <person name="Saif S."/>
            <person name="Shea T."/>
            <person name="Sisk P."/>
            <person name="Sykes S."/>
            <person name="Wortman J."/>
            <person name="Nusbaum C."/>
            <person name="Birren B."/>
        </authorList>
    </citation>
    <scope>NUCLEOTIDE SEQUENCE [LARGE SCALE GENOMIC DNA]</scope>
    <source>
        <strain evidence="5 6">VS20</strain>
    </source>
</reference>
<dbReference type="InterPro" id="IPR000719">
    <property type="entry name" value="Prot_kinase_dom"/>
</dbReference>
<keyword evidence="6" id="KW-1185">Reference proteome</keyword>
<feature type="compositionally biased region" description="Low complexity" evidence="1">
    <location>
        <begin position="25"/>
        <end position="58"/>
    </location>
</feature>
<feature type="region of interest" description="Disordered" evidence="1">
    <location>
        <begin position="25"/>
        <end position="157"/>
    </location>
</feature>
<dbReference type="Proteomes" id="UP000030762">
    <property type="component" value="Unassembled WGS sequence"/>
</dbReference>